<feature type="transmembrane region" description="Helical" evidence="9">
    <location>
        <begin position="49"/>
        <end position="72"/>
    </location>
</feature>
<dbReference type="InterPro" id="IPR013099">
    <property type="entry name" value="K_chnl_dom"/>
</dbReference>
<dbReference type="Gene3D" id="1.20.120.350">
    <property type="entry name" value="Voltage-gated potassium channels. Chain C"/>
    <property type="match status" value="1"/>
</dbReference>
<feature type="transmembrane region" description="Helical" evidence="9">
    <location>
        <begin position="122"/>
        <end position="141"/>
    </location>
</feature>
<keyword evidence="5" id="KW-0406">Ion transport</keyword>
<evidence type="ECO:0000256" key="6">
    <source>
        <dbReference type="ARBA" id="ARBA00023136"/>
    </source>
</evidence>
<keyword evidence="6 9" id="KW-0472">Membrane</keyword>
<evidence type="ECO:0000256" key="7">
    <source>
        <dbReference type="ARBA" id="ARBA00023303"/>
    </source>
</evidence>
<dbReference type="Pfam" id="PF07885">
    <property type="entry name" value="Ion_trans_2"/>
    <property type="match status" value="1"/>
</dbReference>
<evidence type="ECO:0000256" key="9">
    <source>
        <dbReference type="SAM" id="Phobius"/>
    </source>
</evidence>
<keyword evidence="7" id="KW-0407">Ion channel</keyword>
<comment type="caution">
    <text evidence="11">The sequence shown here is derived from an EMBL/GenBank/DDBJ whole genome shotgun (WGS) entry which is preliminary data.</text>
</comment>
<sequence>MAHTFRVTAQAPLDRWEHRVEWPLAAIAVVFLIGYSVDVLEQPHGLTAQVVRVLSALCWAAFAADYAVRLWLAPDRWRWFYQHLLDLAIVVLPLIRPLRLVRLVILITVLQKAVGNAIRGRVVVYTFAGATLLVYVASLAVLQAERDDPRAGITTFGQALWWSITTITTVGYGDEYPVTTTGRIIAALLMIGGISLVGSITATIASWIVQRVAEEDTTTQAATVEHIEDLRSEIRALRAELRQLTARNPAD</sequence>
<reference evidence="12" key="1">
    <citation type="journal article" date="2016" name="Genome Announc.">
        <title>Draft Genome Sequences of Five Rapidly Growing Mycobacterium Species, M. thermoresistibile, M. fortuitum subsp. acetamidolyticum, M. canariasense, M. brisbanense, and M. novocastrense.</title>
        <authorList>
            <person name="Katahira K."/>
            <person name="Ogura Y."/>
            <person name="Gotoh Y."/>
            <person name="Hayashi T."/>
        </authorList>
    </citation>
    <scope>NUCLEOTIDE SEQUENCE [LARGE SCALE GENOMIC DNA]</scope>
    <source>
        <strain evidence="12">JCM15654</strain>
    </source>
</reference>
<dbReference type="GO" id="GO:0005249">
    <property type="term" value="F:voltage-gated potassium channel activity"/>
    <property type="evidence" value="ECO:0007669"/>
    <property type="project" value="InterPro"/>
</dbReference>
<proteinExistence type="predicted"/>
<dbReference type="STRING" id="146020.RMCB_3658"/>
<dbReference type="InterPro" id="IPR027359">
    <property type="entry name" value="Volt_channel_dom_sf"/>
</dbReference>
<dbReference type="InterPro" id="IPR028325">
    <property type="entry name" value="VG_K_chnl"/>
</dbReference>
<comment type="subcellular location">
    <subcellularLocation>
        <location evidence="1">Membrane</location>
        <topology evidence="1">Multi-pass membrane protein</topology>
    </subcellularLocation>
</comment>
<evidence type="ECO:0000256" key="2">
    <source>
        <dbReference type="ARBA" id="ARBA00022448"/>
    </source>
</evidence>
<feature type="transmembrane region" description="Helical" evidence="9">
    <location>
        <begin position="184"/>
        <end position="209"/>
    </location>
</feature>
<gene>
    <name evidence="11" type="ORF">RMCB_3658</name>
</gene>
<feature type="transmembrane region" description="Helical" evidence="9">
    <location>
        <begin position="153"/>
        <end position="172"/>
    </location>
</feature>
<dbReference type="Gene3D" id="1.10.287.70">
    <property type="match status" value="1"/>
</dbReference>
<protein>
    <submittedName>
        <fullName evidence="11">Ion transport 2 domain-containing protein</fullName>
    </submittedName>
</protein>
<evidence type="ECO:0000256" key="4">
    <source>
        <dbReference type="ARBA" id="ARBA00022989"/>
    </source>
</evidence>
<evidence type="ECO:0000313" key="12">
    <source>
        <dbReference type="Proteomes" id="UP000069620"/>
    </source>
</evidence>
<dbReference type="PANTHER" id="PTHR11537">
    <property type="entry name" value="VOLTAGE-GATED POTASSIUM CHANNEL"/>
    <property type="match status" value="1"/>
</dbReference>
<evidence type="ECO:0000313" key="11">
    <source>
        <dbReference type="EMBL" id="GAS89562.1"/>
    </source>
</evidence>
<keyword evidence="3 9" id="KW-0812">Transmembrane</keyword>
<dbReference type="AlphaFoldDB" id="A0A100W0U0"/>
<evidence type="ECO:0000259" key="10">
    <source>
        <dbReference type="Pfam" id="PF07885"/>
    </source>
</evidence>
<dbReference type="SUPFAM" id="SSF81324">
    <property type="entry name" value="Voltage-gated potassium channels"/>
    <property type="match status" value="1"/>
</dbReference>
<evidence type="ECO:0000256" key="1">
    <source>
        <dbReference type="ARBA" id="ARBA00004141"/>
    </source>
</evidence>
<feature type="coiled-coil region" evidence="8">
    <location>
        <begin position="220"/>
        <end position="247"/>
    </location>
</feature>
<feature type="transmembrane region" description="Helical" evidence="9">
    <location>
        <begin position="20"/>
        <end position="37"/>
    </location>
</feature>
<name>A0A100W0U0_9MYCO</name>
<evidence type="ECO:0000256" key="8">
    <source>
        <dbReference type="SAM" id="Coils"/>
    </source>
</evidence>
<dbReference type="GO" id="GO:0008076">
    <property type="term" value="C:voltage-gated potassium channel complex"/>
    <property type="evidence" value="ECO:0007669"/>
    <property type="project" value="InterPro"/>
</dbReference>
<feature type="domain" description="Potassium channel" evidence="10">
    <location>
        <begin position="132"/>
        <end position="209"/>
    </location>
</feature>
<keyword evidence="12" id="KW-1185">Reference proteome</keyword>
<keyword evidence="4 9" id="KW-1133">Transmembrane helix</keyword>
<keyword evidence="2" id="KW-0813">Transport</keyword>
<accession>A0A100W0U0</accession>
<dbReference type="PANTHER" id="PTHR11537:SF254">
    <property type="entry name" value="POTASSIUM VOLTAGE-GATED CHANNEL PROTEIN SHAB"/>
    <property type="match status" value="1"/>
</dbReference>
<dbReference type="Proteomes" id="UP000069620">
    <property type="component" value="Unassembled WGS sequence"/>
</dbReference>
<reference evidence="12" key="2">
    <citation type="submission" date="2016-02" db="EMBL/GenBank/DDBJ databases">
        <title>Draft genome sequence of five rapidly growing Mycobacterium species.</title>
        <authorList>
            <person name="Katahira K."/>
            <person name="Gotou Y."/>
            <person name="Iida K."/>
            <person name="Ogura Y."/>
            <person name="Hayashi T."/>
        </authorList>
    </citation>
    <scope>NUCLEOTIDE SEQUENCE [LARGE SCALE GENOMIC DNA]</scope>
    <source>
        <strain evidence="12">JCM15654</strain>
    </source>
</reference>
<dbReference type="GO" id="GO:0001508">
    <property type="term" value="P:action potential"/>
    <property type="evidence" value="ECO:0007669"/>
    <property type="project" value="TreeGrafter"/>
</dbReference>
<organism evidence="11 12">
    <name type="scientific">Mycolicibacterium brisbanense</name>
    <dbReference type="NCBI Taxonomy" id="146020"/>
    <lineage>
        <taxon>Bacteria</taxon>
        <taxon>Bacillati</taxon>
        <taxon>Actinomycetota</taxon>
        <taxon>Actinomycetes</taxon>
        <taxon>Mycobacteriales</taxon>
        <taxon>Mycobacteriaceae</taxon>
        <taxon>Mycolicibacterium</taxon>
    </lineage>
</organism>
<evidence type="ECO:0000256" key="5">
    <source>
        <dbReference type="ARBA" id="ARBA00023065"/>
    </source>
</evidence>
<keyword evidence="8" id="KW-0175">Coiled coil</keyword>
<feature type="transmembrane region" description="Helical" evidence="9">
    <location>
        <begin position="84"/>
        <end position="110"/>
    </location>
</feature>
<dbReference type="EMBL" id="BCSX01000033">
    <property type="protein sequence ID" value="GAS89562.1"/>
    <property type="molecule type" value="Genomic_DNA"/>
</dbReference>
<evidence type="ECO:0000256" key="3">
    <source>
        <dbReference type="ARBA" id="ARBA00022692"/>
    </source>
</evidence>
<dbReference type="Gene3D" id="1.20.5.110">
    <property type="match status" value="1"/>
</dbReference>